<feature type="domain" description="Secretin/TonB short N-terminal" evidence="9">
    <location>
        <begin position="46"/>
        <end position="97"/>
    </location>
</feature>
<evidence type="ECO:0000256" key="6">
    <source>
        <dbReference type="ARBA" id="ARBA00023237"/>
    </source>
</evidence>
<feature type="signal peptide" evidence="8">
    <location>
        <begin position="1"/>
        <end position="17"/>
    </location>
</feature>
<reference evidence="10" key="2">
    <citation type="submission" date="2020-09" db="EMBL/GenBank/DDBJ databases">
        <authorList>
            <person name="Sun Q."/>
            <person name="Zhou Y."/>
        </authorList>
    </citation>
    <scope>NUCLEOTIDE SEQUENCE</scope>
    <source>
        <strain evidence="10">CGMCC 1.15290</strain>
    </source>
</reference>
<keyword evidence="8" id="KW-0732">Signal</keyword>
<dbReference type="InterPro" id="IPR012910">
    <property type="entry name" value="Plug_dom"/>
</dbReference>
<dbReference type="InterPro" id="IPR023996">
    <property type="entry name" value="TonB-dep_OMP_SusC/RagA"/>
</dbReference>
<evidence type="ECO:0000256" key="4">
    <source>
        <dbReference type="ARBA" id="ARBA00022692"/>
    </source>
</evidence>
<dbReference type="PROSITE" id="PS52016">
    <property type="entry name" value="TONB_DEPENDENT_REC_3"/>
    <property type="match status" value="1"/>
</dbReference>
<evidence type="ECO:0000259" key="9">
    <source>
        <dbReference type="SMART" id="SM00965"/>
    </source>
</evidence>
<dbReference type="InterPro" id="IPR039426">
    <property type="entry name" value="TonB-dep_rcpt-like"/>
</dbReference>
<comment type="subcellular location">
    <subcellularLocation>
        <location evidence="1 7">Cell outer membrane</location>
        <topology evidence="1 7">Multi-pass membrane protein</topology>
    </subcellularLocation>
</comment>
<dbReference type="InterPro" id="IPR037066">
    <property type="entry name" value="Plug_dom_sf"/>
</dbReference>
<proteinExistence type="inferred from homology"/>
<feature type="chain" id="PRO_5036918111" evidence="8">
    <location>
        <begin position="18"/>
        <end position="1077"/>
    </location>
</feature>
<reference evidence="10" key="1">
    <citation type="journal article" date="2014" name="Int. J. Syst. Evol. Microbiol.">
        <title>Complete genome sequence of Corynebacterium casei LMG S-19264T (=DSM 44701T), isolated from a smear-ripened cheese.</title>
        <authorList>
            <consortium name="US DOE Joint Genome Institute (JGI-PGF)"/>
            <person name="Walter F."/>
            <person name="Albersmeier A."/>
            <person name="Kalinowski J."/>
            <person name="Ruckert C."/>
        </authorList>
    </citation>
    <scope>NUCLEOTIDE SEQUENCE</scope>
    <source>
        <strain evidence="10">CGMCC 1.15290</strain>
    </source>
</reference>
<evidence type="ECO:0000313" key="11">
    <source>
        <dbReference type="Proteomes" id="UP000627292"/>
    </source>
</evidence>
<dbReference type="Proteomes" id="UP000627292">
    <property type="component" value="Unassembled WGS sequence"/>
</dbReference>
<dbReference type="RefSeq" id="WP_188957380.1">
    <property type="nucleotide sequence ID" value="NZ_BMIB01000005.1"/>
</dbReference>
<dbReference type="Gene3D" id="2.60.40.1120">
    <property type="entry name" value="Carboxypeptidase-like, regulatory domain"/>
    <property type="match status" value="1"/>
</dbReference>
<sequence>MKLVIVALLCTALAASARTYSQKVTVSEKNVPIEKVFKIIEQQTGYVFFYDEALLAKAKRVNIQVANMPLTEVLRLCFQDQPLTYAIVDETIIVKAKAQSAVLATAPPPQDITGIVTDAEGQPLAGAAVKVKGTTQGAGTDKNGHFRIAGVDDKATLEVSYVGYDTKLVPVNGGRSIAIQLTATISELGKTIVIGYGTTTKLKSTGSTSTLRAEEISKQPIANPLNALQGRVAGALVTQSNGLPGSRVTIQIRGNNSIDPSSLGSQPLYIVDGVPFNMSDNSAPFFNDVNGRGISAAAGGLSPFSMINPSEIESIDILKDADATAIYGARGSNGVVLITTKKGKAGKTKLNVTAYQGMGKVGHYIPMMNTQQYRQMRKEAFANEAGTPSVSTAPDLLVWDSTTTTDWQDKYLGNTAKLSDVQATVSGGDNRTRFLLSSGYHYETPVFPGDYSNRRISSRFNADHTGLDRKFNANVSVNYSYENTNLPLNDLSALYILPPNMPLYNSDGSLYWNANFNNPEAIRLKKYGSKSHNLMANAVLRYTILPGLDIKSSFGYNNMQMDQSLAEPAVSKNPTGSSTPTNSARFVFINQRSYIWEPQATYTRNIGEGRLTGLLGGAFQSTVNTSLSQTADNYSTAVLTGSLAGAGSYGIPSYNYTAYRYTSAFARVTYDWKSKYLFNGVVRTDGSSRFGPDFRFGKFWSLGAGWVFSKEDFARSWSFLTFGKLRASYGRTGNDQIQEYLYRAFYSPSGTYQNATALAPTRISNPTLHWQNTFKLEMGLDMAFLDNRVEVTANYYRNRTPDQLGFLSLSDQAGFNSYASNFDAVIRNTGVELELKTDNIRSKNFGWKTAFNLTIPRTNLISASPSYFFYNQNLLGKPLSMVMRFNYMGVDAATGKPLYRDATKDSLTFTPNFSTDRSMAGYTAPKMYGGLNNILTYKGLELSFFFQYTVQDGTIYPLNAPGVLSNGNQPTFWLNRWTKPGDNNVLPKATTVSSVYGSWSSSNATWGNASFLRLRTVNMNYAFPAALIKKMRVENCRVFLQGQNLWWTSKNKYVYDPETGTSMPPLRVITVGLNVTF</sequence>
<dbReference type="Pfam" id="PF13715">
    <property type="entry name" value="CarbopepD_reg_2"/>
    <property type="match status" value="1"/>
</dbReference>
<organism evidence="10 11">
    <name type="scientific">Filimonas zeae</name>
    <dbReference type="NCBI Taxonomy" id="1737353"/>
    <lineage>
        <taxon>Bacteria</taxon>
        <taxon>Pseudomonadati</taxon>
        <taxon>Bacteroidota</taxon>
        <taxon>Chitinophagia</taxon>
        <taxon>Chitinophagales</taxon>
        <taxon>Chitinophagaceae</taxon>
        <taxon>Filimonas</taxon>
    </lineage>
</organism>
<dbReference type="SUPFAM" id="SSF49464">
    <property type="entry name" value="Carboxypeptidase regulatory domain-like"/>
    <property type="match status" value="1"/>
</dbReference>
<keyword evidence="11" id="KW-1185">Reference proteome</keyword>
<dbReference type="Gene3D" id="2.40.170.20">
    <property type="entry name" value="TonB-dependent receptor, beta-barrel domain"/>
    <property type="match status" value="1"/>
</dbReference>
<dbReference type="Pfam" id="PF07660">
    <property type="entry name" value="STN"/>
    <property type="match status" value="1"/>
</dbReference>
<evidence type="ECO:0000256" key="1">
    <source>
        <dbReference type="ARBA" id="ARBA00004571"/>
    </source>
</evidence>
<dbReference type="InterPro" id="IPR023997">
    <property type="entry name" value="TonB-dep_OMP_SusC/RagA_CS"/>
</dbReference>
<dbReference type="InterPro" id="IPR008969">
    <property type="entry name" value="CarboxyPept-like_regulatory"/>
</dbReference>
<dbReference type="EMBL" id="BMIB01000005">
    <property type="protein sequence ID" value="GGH79340.1"/>
    <property type="molecule type" value="Genomic_DNA"/>
</dbReference>
<dbReference type="NCBIfam" id="TIGR04057">
    <property type="entry name" value="SusC_RagA_signa"/>
    <property type="match status" value="1"/>
</dbReference>
<dbReference type="AlphaFoldDB" id="A0A917J2C4"/>
<dbReference type="Gene3D" id="2.170.130.10">
    <property type="entry name" value="TonB-dependent receptor, plug domain"/>
    <property type="match status" value="1"/>
</dbReference>
<comment type="similarity">
    <text evidence="7">Belongs to the TonB-dependent receptor family.</text>
</comment>
<keyword evidence="2 7" id="KW-0813">Transport</keyword>
<keyword evidence="5 7" id="KW-0472">Membrane</keyword>
<dbReference type="SMART" id="SM00965">
    <property type="entry name" value="STN"/>
    <property type="match status" value="1"/>
</dbReference>
<keyword evidence="6 7" id="KW-0998">Cell outer membrane</keyword>
<dbReference type="SUPFAM" id="SSF56935">
    <property type="entry name" value="Porins"/>
    <property type="match status" value="1"/>
</dbReference>
<evidence type="ECO:0000256" key="8">
    <source>
        <dbReference type="SAM" id="SignalP"/>
    </source>
</evidence>
<evidence type="ECO:0000256" key="3">
    <source>
        <dbReference type="ARBA" id="ARBA00022452"/>
    </source>
</evidence>
<gene>
    <name evidence="10" type="ORF">GCM10011379_48560</name>
</gene>
<comment type="caution">
    <text evidence="10">The sequence shown here is derived from an EMBL/GenBank/DDBJ whole genome shotgun (WGS) entry which is preliminary data.</text>
</comment>
<keyword evidence="4 7" id="KW-0812">Transmembrane</keyword>
<evidence type="ECO:0000256" key="2">
    <source>
        <dbReference type="ARBA" id="ARBA00022448"/>
    </source>
</evidence>
<keyword evidence="3 7" id="KW-1134">Transmembrane beta strand</keyword>
<dbReference type="Pfam" id="PF07715">
    <property type="entry name" value="Plug"/>
    <property type="match status" value="1"/>
</dbReference>
<dbReference type="GO" id="GO:0009279">
    <property type="term" value="C:cell outer membrane"/>
    <property type="evidence" value="ECO:0007669"/>
    <property type="project" value="UniProtKB-SubCell"/>
</dbReference>
<evidence type="ECO:0000313" key="10">
    <source>
        <dbReference type="EMBL" id="GGH79340.1"/>
    </source>
</evidence>
<protein>
    <submittedName>
        <fullName evidence="10">SusC/RagA family TonB-linked outer membrane protein</fullName>
    </submittedName>
</protein>
<name>A0A917J2C4_9BACT</name>
<dbReference type="NCBIfam" id="TIGR04056">
    <property type="entry name" value="OMP_RagA_SusC"/>
    <property type="match status" value="1"/>
</dbReference>
<dbReference type="InterPro" id="IPR036942">
    <property type="entry name" value="Beta-barrel_TonB_sf"/>
</dbReference>
<evidence type="ECO:0000256" key="5">
    <source>
        <dbReference type="ARBA" id="ARBA00023136"/>
    </source>
</evidence>
<evidence type="ECO:0000256" key="7">
    <source>
        <dbReference type="PROSITE-ProRule" id="PRU01360"/>
    </source>
</evidence>
<accession>A0A917J2C4</accession>
<dbReference type="InterPro" id="IPR011662">
    <property type="entry name" value="Secretin/TonB_short_N"/>
</dbReference>